<evidence type="ECO:0000256" key="1">
    <source>
        <dbReference type="SAM" id="MobiDB-lite"/>
    </source>
</evidence>
<feature type="compositionally biased region" description="Basic and acidic residues" evidence="1">
    <location>
        <begin position="35"/>
        <end position="57"/>
    </location>
</feature>
<feature type="compositionally biased region" description="Pro residues" evidence="1">
    <location>
        <begin position="80"/>
        <end position="92"/>
    </location>
</feature>
<name>A0A5K3G133_MESCO</name>
<accession>A0A5K3G133</accession>
<feature type="region of interest" description="Disordered" evidence="1">
    <location>
        <begin position="1"/>
        <end position="145"/>
    </location>
</feature>
<dbReference type="AlphaFoldDB" id="A0A5K3G133"/>
<proteinExistence type="predicted"/>
<feature type="compositionally biased region" description="Gly residues" evidence="1">
    <location>
        <begin position="103"/>
        <end position="118"/>
    </location>
</feature>
<protein>
    <submittedName>
        <fullName evidence="2">Btz domain-containing protein</fullName>
    </submittedName>
</protein>
<sequence>MRWQPGLGHHDDFPCTSGDYHQPYRNVRQQQYEEAPSHGGREGGRAFDRDAWRHELNRPPPARRNAPVVSQALRQRPRYSSPPHPSHPPARTPPGRYERSSFGGRGVRGGPGFGGGGQQSPPFRNARGSARQFRDGPMQRPVLRR</sequence>
<evidence type="ECO:0000313" key="2">
    <source>
        <dbReference type="WBParaSite" id="MCU_013794-RA"/>
    </source>
</evidence>
<dbReference type="WBParaSite" id="MCU_013794-RA">
    <property type="protein sequence ID" value="MCU_013794-RA"/>
    <property type="gene ID" value="MCU_013794"/>
</dbReference>
<reference evidence="2" key="1">
    <citation type="submission" date="2019-11" db="UniProtKB">
        <authorList>
            <consortium name="WormBaseParasite"/>
        </authorList>
    </citation>
    <scope>IDENTIFICATION</scope>
</reference>
<organism evidence="2">
    <name type="scientific">Mesocestoides corti</name>
    <name type="common">Flatworm</name>
    <dbReference type="NCBI Taxonomy" id="53468"/>
    <lineage>
        <taxon>Eukaryota</taxon>
        <taxon>Metazoa</taxon>
        <taxon>Spiralia</taxon>
        <taxon>Lophotrochozoa</taxon>
        <taxon>Platyhelminthes</taxon>
        <taxon>Cestoda</taxon>
        <taxon>Eucestoda</taxon>
        <taxon>Cyclophyllidea</taxon>
        <taxon>Mesocestoididae</taxon>
        <taxon>Mesocestoides</taxon>
    </lineage>
</organism>